<dbReference type="EMBL" id="JAJNDB010000005">
    <property type="protein sequence ID" value="MCD2196372.1"/>
    <property type="molecule type" value="Genomic_DNA"/>
</dbReference>
<dbReference type="PANTHER" id="PTHR37017">
    <property type="entry name" value="AB HYDROLASE-1 DOMAIN-CONTAINING PROTEIN-RELATED"/>
    <property type="match status" value="1"/>
</dbReference>
<organism evidence="2 3">
    <name type="scientific">Actinomycetospora endophytica</name>
    <dbReference type="NCBI Taxonomy" id="2291215"/>
    <lineage>
        <taxon>Bacteria</taxon>
        <taxon>Bacillati</taxon>
        <taxon>Actinomycetota</taxon>
        <taxon>Actinomycetes</taxon>
        <taxon>Pseudonocardiales</taxon>
        <taxon>Pseudonocardiaceae</taxon>
        <taxon>Actinomycetospora</taxon>
    </lineage>
</organism>
<accession>A0ABS8PEL3</accession>
<dbReference type="RefSeq" id="WP_230738217.1">
    <property type="nucleotide sequence ID" value="NZ_JAJNDB010000005.1"/>
</dbReference>
<dbReference type="InterPro" id="IPR029058">
    <property type="entry name" value="AB_hydrolase_fold"/>
</dbReference>
<dbReference type="Pfam" id="PF12697">
    <property type="entry name" value="Abhydrolase_6"/>
    <property type="match status" value="1"/>
</dbReference>
<comment type="caution">
    <text evidence="2">The sequence shown here is derived from an EMBL/GenBank/DDBJ whole genome shotgun (WGS) entry which is preliminary data.</text>
</comment>
<gene>
    <name evidence="2" type="ORF">LQ327_23640</name>
</gene>
<keyword evidence="2" id="KW-0378">Hydrolase</keyword>
<evidence type="ECO:0000313" key="3">
    <source>
        <dbReference type="Proteomes" id="UP001199469"/>
    </source>
</evidence>
<name>A0ABS8PEL3_9PSEU</name>
<feature type="domain" description="AB hydrolase-1" evidence="1">
    <location>
        <begin position="4"/>
        <end position="222"/>
    </location>
</feature>
<dbReference type="InterPro" id="IPR052897">
    <property type="entry name" value="Sec-Metab_Biosynth_Hydrolase"/>
</dbReference>
<dbReference type="PANTHER" id="PTHR37017:SF11">
    <property type="entry name" value="ESTERASE_LIPASE_THIOESTERASE DOMAIN-CONTAINING PROTEIN"/>
    <property type="match status" value="1"/>
</dbReference>
<protein>
    <submittedName>
        <fullName evidence="2">Alpha/beta hydrolase</fullName>
    </submittedName>
</protein>
<dbReference type="SUPFAM" id="SSF53474">
    <property type="entry name" value="alpha/beta-Hydrolases"/>
    <property type="match status" value="1"/>
</dbReference>
<dbReference type="InterPro" id="IPR000073">
    <property type="entry name" value="AB_hydrolase_1"/>
</dbReference>
<dbReference type="GO" id="GO:0016787">
    <property type="term" value="F:hydrolase activity"/>
    <property type="evidence" value="ECO:0007669"/>
    <property type="project" value="UniProtKB-KW"/>
</dbReference>
<evidence type="ECO:0000259" key="1">
    <source>
        <dbReference type="Pfam" id="PF12697"/>
    </source>
</evidence>
<dbReference type="Proteomes" id="UP001199469">
    <property type="component" value="Unassembled WGS sequence"/>
</dbReference>
<proteinExistence type="predicted"/>
<reference evidence="2 3" key="1">
    <citation type="submission" date="2021-11" db="EMBL/GenBank/DDBJ databases">
        <title>Draft genome sequence of Actinomycetospora sp. SF1 isolated from the rhizosphere soil.</title>
        <authorList>
            <person name="Duangmal K."/>
            <person name="Chantavorakit T."/>
        </authorList>
    </citation>
    <scope>NUCLEOTIDE SEQUENCE [LARGE SCALE GENOMIC DNA]</scope>
    <source>
        <strain evidence="2 3">TBRC 5722</strain>
    </source>
</reference>
<sequence>MTTFVLIHGASSDSWSFSRLAPVLTASGHTVVAPDLPIADEAAGFEEYVDAVISAIGTRPPVVLVGASMGAFTAALVAGRVPTSLLVLLTPMIPAPGESIGTWFSTTGQGAAVEAYAAELGLDPAAIDPSVDLRGAFFHDLPADLVAHMEAAGAPVQAGGIFGAPYPLQRWPEVPTRVVAGRDDRMFPLPFVRRLARERLGVEPEVVPAGHLAALGHPQDVATTLLRLAGEAGHG</sequence>
<evidence type="ECO:0000313" key="2">
    <source>
        <dbReference type="EMBL" id="MCD2196372.1"/>
    </source>
</evidence>
<dbReference type="Gene3D" id="3.40.50.1820">
    <property type="entry name" value="alpha/beta hydrolase"/>
    <property type="match status" value="1"/>
</dbReference>
<keyword evidence="3" id="KW-1185">Reference proteome</keyword>